<proteinExistence type="predicted"/>
<evidence type="ECO:0000256" key="2">
    <source>
        <dbReference type="SAM" id="SignalP"/>
    </source>
</evidence>
<reference evidence="3 4" key="1">
    <citation type="submission" date="2019-07" db="EMBL/GenBank/DDBJ databases">
        <title>Whole genome shotgun sequence of Chryseobacterium hagamense NBRC 105253.</title>
        <authorList>
            <person name="Hosoyama A."/>
            <person name="Uohara A."/>
            <person name="Ohji S."/>
            <person name="Ichikawa N."/>
        </authorList>
    </citation>
    <scope>NUCLEOTIDE SEQUENCE [LARGE SCALE GENOMIC DNA]</scope>
    <source>
        <strain evidence="3 4">NBRC 105253</strain>
    </source>
</reference>
<dbReference type="NCBIfam" id="TIGR04183">
    <property type="entry name" value="Por_Secre_tail"/>
    <property type="match status" value="1"/>
</dbReference>
<name>A0A511YSM1_9FLAO</name>
<keyword evidence="4" id="KW-1185">Reference proteome</keyword>
<dbReference type="RefSeq" id="WP_146944643.1">
    <property type="nucleotide sequence ID" value="NZ_BJYJ01000054.1"/>
</dbReference>
<feature type="signal peptide" evidence="2">
    <location>
        <begin position="1"/>
        <end position="20"/>
    </location>
</feature>
<dbReference type="OrthoDB" id="1652165at2"/>
<protein>
    <submittedName>
        <fullName evidence="3">Uncharacterized protein</fullName>
    </submittedName>
</protein>
<dbReference type="PANTHER" id="PTHR35580">
    <property type="entry name" value="CELL SURFACE GLYCOPROTEIN (S-LAYER PROTEIN)-LIKE PROTEIN"/>
    <property type="match status" value="1"/>
</dbReference>
<dbReference type="AlphaFoldDB" id="A0A511YSM1"/>
<dbReference type="InterPro" id="IPR052918">
    <property type="entry name" value="Motility_Chemotaxis_Reg"/>
</dbReference>
<dbReference type="PANTHER" id="PTHR35580:SF1">
    <property type="entry name" value="PHYTASE-LIKE DOMAIN-CONTAINING PROTEIN"/>
    <property type="match status" value="1"/>
</dbReference>
<organism evidence="3 4">
    <name type="scientific">Chryseobacterium hagamense</name>
    <dbReference type="NCBI Taxonomy" id="395935"/>
    <lineage>
        <taxon>Bacteria</taxon>
        <taxon>Pseudomonadati</taxon>
        <taxon>Bacteroidota</taxon>
        <taxon>Flavobacteriia</taxon>
        <taxon>Flavobacteriales</taxon>
        <taxon>Weeksellaceae</taxon>
        <taxon>Chryseobacterium group</taxon>
        <taxon>Chryseobacterium</taxon>
    </lineage>
</organism>
<sequence>MKLKLLLVLAAIGLGQFSQAQSFPYERTWGTYVGGSNTYLDEFSLVGTCFFKDSQNNIYVNGKTIFDSGYSASYYNQFVSGGGNPVVFTENSNYYSATFSPGGQMTKGDYTGIISNYERIVGIDASDNRYTLKQVPGQVPGLASPGVWLTQNMDPSNNITRILTKRDSGNNVVWTTYLPNGTGSEAMTLRFDSGQNVYLLGNTKNDIPGLGTPGVFQETYMPFTVSGLAQDTSYLVRLNASGQKVWGTFSTAGILDFNLYNNELYLAANYSPLIPGSYTDPGTFQPASAASNIIMKWNADTGAKIWGTYYGPPFNAATYTGSGISSIQVNASGIYVSGQTEDEDYPSYFATSGAFKSQMDGGDLFLSKFDFTGNRVWSTYFGSSGYDLINGFHNLTVLNNRIVITGSHYGASGNVSTPGAFLTTVPNTSPALTNMYFAEFDDAGNRQWASYYGGTGSNYFGEFINAQFLDNGALMLWGITGSPTGIGTVGAAYPDMTNPYPQSPFGFIARFSLKGEQQMSVSDEAVKNNGLQLYDNPNNGNFAVSGNLLEKQKANLSVYDRSGKLVYQAPFEKKKVNSFHLAGKLVTGNYLLEVLSENKEKIAVFKMTVK</sequence>
<comment type="caution">
    <text evidence="3">The sequence shown here is derived from an EMBL/GenBank/DDBJ whole genome shotgun (WGS) entry which is preliminary data.</text>
</comment>
<dbReference type="InterPro" id="IPR026444">
    <property type="entry name" value="Secre_tail"/>
</dbReference>
<gene>
    <name evidence="3" type="ORF">CHA01nite_39180</name>
</gene>
<dbReference type="Proteomes" id="UP000321863">
    <property type="component" value="Unassembled WGS sequence"/>
</dbReference>
<feature type="chain" id="PRO_5021772901" evidence="2">
    <location>
        <begin position="21"/>
        <end position="610"/>
    </location>
</feature>
<accession>A0A511YSM1</accession>
<dbReference type="EMBL" id="BJYJ01000054">
    <property type="protein sequence ID" value="GEN78178.1"/>
    <property type="molecule type" value="Genomic_DNA"/>
</dbReference>
<evidence type="ECO:0000256" key="1">
    <source>
        <dbReference type="ARBA" id="ARBA00022729"/>
    </source>
</evidence>
<evidence type="ECO:0000313" key="3">
    <source>
        <dbReference type="EMBL" id="GEN78178.1"/>
    </source>
</evidence>
<evidence type="ECO:0000313" key="4">
    <source>
        <dbReference type="Proteomes" id="UP000321863"/>
    </source>
</evidence>
<keyword evidence="1 2" id="KW-0732">Signal</keyword>